<protein>
    <recommendedName>
        <fullName evidence="4">PD-(D/E)XK endonuclease-like domain-containing protein</fullName>
    </recommendedName>
</protein>
<dbReference type="InterPro" id="IPR011604">
    <property type="entry name" value="PDDEXK-like_dom_sf"/>
</dbReference>
<evidence type="ECO:0000313" key="5">
    <source>
        <dbReference type="EMBL" id="ADD43859.1"/>
    </source>
</evidence>
<organism evidence="5 6">
    <name type="scientific">Stackebrandtia nassauensis (strain DSM 44728 / CIP 108903 / NRRL B-16338 / NBRC 102104 / LLR-40K-21)</name>
    <dbReference type="NCBI Taxonomy" id="446470"/>
    <lineage>
        <taxon>Bacteria</taxon>
        <taxon>Bacillati</taxon>
        <taxon>Actinomycetota</taxon>
        <taxon>Actinomycetes</taxon>
        <taxon>Glycomycetales</taxon>
        <taxon>Glycomycetaceae</taxon>
        <taxon>Stackebrandtia</taxon>
    </lineage>
</organism>
<evidence type="ECO:0000256" key="1">
    <source>
        <dbReference type="ARBA" id="ARBA00022763"/>
    </source>
</evidence>
<reference evidence="5 6" key="1">
    <citation type="journal article" date="2009" name="Stand. Genomic Sci.">
        <title>Complete genome sequence of Stackebrandtia nassauensis type strain (LLR-40K-21).</title>
        <authorList>
            <person name="Munk C."/>
            <person name="Lapidus A."/>
            <person name="Copeland A."/>
            <person name="Jando M."/>
            <person name="Mayilraj S."/>
            <person name="Glavina Del Rio T."/>
            <person name="Nolan M."/>
            <person name="Chen F."/>
            <person name="Lucas S."/>
            <person name="Tice H."/>
            <person name="Cheng J.F."/>
            <person name="Han C."/>
            <person name="Detter J.C."/>
            <person name="Bruce D."/>
            <person name="Goodwin L."/>
            <person name="Chain P."/>
            <person name="Pitluck S."/>
            <person name="Goker M."/>
            <person name="Ovchinikova G."/>
            <person name="Pati A."/>
            <person name="Ivanova N."/>
            <person name="Mavromatis K."/>
            <person name="Chen A."/>
            <person name="Palaniappan K."/>
            <person name="Land M."/>
            <person name="Hauser L."/>
            <person name="Chang Y.J."/>
            <person name="Jeffries C.D."/>
            <person name="Bristow J."/>
            <person name="Eisen J.A."/>
            <person name="Markowitz V."/>
            <person name="Hugenholtz P."/>
            <person name="Kyrpides N.C."/>
            <person name="Klenk H.P."/>
        </authorList>
    </citation>
    <scope>NUCLEOTIDE SEQUENCE [LARGE SCALE GENOMIC DNA]</scope>
    <source>
        <strain evidence="6">DSM 44728 / CIP 108903 / NRRL B-16338 / NBRC 102104 / LLR-40K-21</strain>
    </source>
</reference>
<dbReference type="Proteomes" id="UP000000844">
    <property type="component" value="Chromosome"/>
</dbReference>
<dbReference type="KEGG" id="sna:Snas_4210"/>
<keyword evidence="2" id="KW-0347">Helicase</keyword>
<keyword evidence="6" id="KW-1185">Reference proteome</keyword>
<dbReference type="RefSeq" id="WP_013019430.1">
    <property type="nucleotide sequence ID" value="NC_013947.1"/>
</dbReference>
<keyword evidence="2" id="KW-0547">Nucleotide-binding</keyword>
<name>D3Q2C6_STANL</name>
<feature type="domain" description="PD-(D/E)XK endonuclease-like" evidence="4">
    <location>
        <begin position="97"/>
        <end position="233"/>
    </location>
</feature>
<dbReference type="EMBL" id="CP001778">
    <property type="protein sequence ID" value="ADD43859.1"/>
    <property type="molecule type" value="Genomic_DNA"/>
</dbReference>
<dbReference type="GO" id="GO:0004386">
    <property type="term" value="F:helicase activity"/>
    <property type="evidence" value="ECO:0007669"/>
    <property type="project" value="UniProtKB-KW"/>
</dbReference>
<dbReference type="OrthoDB" id="5140755at2"/>
<keyword evidence="2" id="KW-0067">ATP-binding</keyword>
<dbReference type="InterPro" id="IPR038726">
    <property type="entry name" value="PDDEXK_AddAB-type"/>
</dbReference>
<evidence type="ECO:0000256" key="3">
    <source>
        <dbReference type="ARBA" id="ARBA00023204"/>
    </source>
</evidence>
<sequence>MNAVAFAAPEARIALSIDLARVIREYSDSRPRSRQVNIGPSEIGVECLRRLGYKALGYAASNGGGDPLPPFIGTAVHAELAAAFEADNERLGRVRWLVEHRVTVRGSIRGTLDLYDHDTRTVIDHKIVGPSTLQKTRAGGPSEQYRAQVHLYGYGLSAEMPVERVAIAYFPRAGHLDGRIIWAEPFDPAVAETALDRLASVIHLAGVLQVDDHPDRWAHVPATPGPGCAFCPFFNAQGVTDADTASCPGTST</sequence>
<dbReference type="HOGENOM" id="CLU_961956_0_0_11"/>
<dbReference type="Gene3D" id="3.90.320.10">
    <property type="match status" value="1"/>
</dbReference>
<dbReference type="GO" id="GO:0006281">
    <property type="term" value="P:DNA repair"/>
    <property type="evidence" value="ECO:0007669"/>
    <property type="project" value="UniProtKB-KW"/>
</dbReference>
<accession>D3Q2C6</accession>
<gene>
    <name evidence="5" type="ordered locus">Snas_4210</name>
</gene>
<proteinExistence type="predicted"/>
<keyword evidence="2" id="KW-0378">Hydrolase</keyword>
<dbReference type="STRING" id="446470.Snas_4210"/>
<dbReference type="AlphaFoldDB" id="D3Q2C6"/>
<keyword evidence="1" id="KW-0227">DNA damage</keyword>
<keyword evidence="3" id="KW-0234">DNA repair</keyword>
<dbReference type="Pfam" id="PF12705">
    <property type="entry name" value="PDDEXK_1"/>
    <property type="match status" value="1"/>
</dbReference>
<evidence type="ECO:0000313" key="6">
    <source>
        <dbReference type="Proteomes" id="UP000000844"/>
    </source>
</evidence>
<dbReference type="eggNOG" id="ENOG5032Y78">
    <property type="taxonomic scope" value="Bacteria"/>
</dbReference>
<evidence type="ECO:0000259" key="4">
    <source>
        <dbReference type="Pfam" id="PF12705"/>
    </source>
</evidence>
<evidence type="ECO:0000256" key="2">
    <source>
        <dbReference type="ARBA" id="ARBA00022806"/>
    </source>
</evidence>